<name>A0A427XE45_9TREE</name>
<protein>
    <recommendedName>
        <fullName evidence="3">Methyltransferase type 11 domain-containing protein</fullName>
    </recommendedName>
</protein>
<dbReference type="EMBL" id="RSCE01000019">
    <property type="protein sequence ID" value="RSH76984.1"/>
    <property type="molecule type" value="Genomic_DNA"/>
</dbReference>
<evidence type="ECO:0000313" key="1">
    <source>
        <dbReference type="EMBL" id="RSH76984.1"/>
    </source>
</evidence>
<dbReference type="Gene3D" id="3.40.50.150">
    <property type="entry name" value="Vaccinia Virus protein VP39"/>
    <property type="match status" value="1"/>
</dbReference>
<dbReference type="RefSeq" id="XP_028472131.1">
    <property type="nucleotide sequence ID" value="XM_028619558.1"/>
</dbReference>
<dbReference type="InterPro" id="IPR052356">
    <property type="entry name" value="Thiol_S-MT"/>
</dbReference>
<dbReference type="AlphaFoldDB" id="A0A427XE45"/>
<gene>
    <name evidence="1" type="ORF">EHS24_003923</name>
</gene>
<evidence type="ECO:0000313" key="2">
    <source>
        <dbReference type="Proteomes" id="UP000279236"/>
    </source>
</evidence>
<dbReference type="CDD" id="cd02440">
    <property type="entry name" value="AdoMet_MTases"/>
    <property type="match status" value="1"/>
</dbReference>
<dbReference type="InterPro" id="IPR029063">
    <property type="entry name" value="SAM-dependent_MTases_sf"/>
</dbReference>
<keyword evidence="2" id="KW-1185">Reference proteome</keyword>
<dbReference type="PANTHER" id="PTHR45036">
    <property type="entry name" value="METHYLTRANSFERASE LIKE 7B"/>
    <property type="match status" value="1"/>
</dbReference>
<proteinExistence type="predicted"/>
<accession>A0A427XE45</accession>
<evidence type="ECO:0008006" key="3">
    <source>
        <dbReference type="Google" id="ProtNLM"/>
    </source>
</evidence>
<sequence length="298" mass="32450">MSSLFDLLYGLLEPWLLLSLAAGYLPKTIVGIVKRGAWATFGNWSAFSSEWFAVVWTVGGPMVRAGAESKVVPLLQGRVRAGAVVPVDVATQCGVGGTVIEIGPGSGMWVSIFSDKYVTGGPEVKDGKPVFKKGERSRVDKVYGIEPNPGQHPALRARAKDAGLEGRYEIVPVGIEDIAGRHIAKESVDAIVTVLCLCSIPDQEKNVAELYQYLKPGGRWFVYEHVKSHPSQGEAISLYQRALNLIWPTFMGGCDLCRRTEKSLRAAGAWADVDLAMPVDEPWWATTPHLYGILTKPE</sequence>
<comment type="caution">
    <text evidence="1">The sequence shown here is derived from an EMBL/GenBank/DDBJ whole genome shotgun (WGS) entry which is preliminary data.</text>
</comment>
<reference evidence="1 2" key="1">
    <citation type="submission" date="2018-11" db="EMBL/GenBank/DDBJ databases">
        <title>Genome sequence of Apiotrichum porosum DSM 27194.</title>
        <authorList>
            <person name="Aliyu H."/>
            <person name="Gorte O."/>
            <person name="Ochsenreither K."/>
        </authorList>
    </citation>
    <scope>NUCLEOTIDE SEQUENCE [LARGE SCALE GENOMIC DNA]</scope>
    <source>
        <strain evidence="1 2">DSM 27194</strain>
    </source>
</reference>
<dbReference type="PANTHER" id="PTHR45036:SF1">
    <property type="entry name" value="METHYLTRANSFERASE LIKE 7A"/>
    <property type="match status" value="1"/>
</dbReference>
<dbReference type="GeneID" id="39588466"/>
<dbReference type="STRING" id="105984.A0A427XE45"/>
<dbReference type="SUPFAM" id="SSF53335">
    <property type="entry name" value="S-adenosyl-L-methionine-dependent methyltransferases"/>
    <property type="match status" value="1"/>
</dbReference>
<dbReference type="Proteomes" id="UP000279236">
    <property type="component" value="Unassembled WGS sequence"/>
</dbReference>
<organism evidence="1 2">
    <name type="scientific">Apiotrichum porosum</name>
    <dbReference type="NCBI Taxonomy" id="105984"/>
    <lineage>
        <taxon>Eukaryota</taxon>
        <taxon>Fungi</taxon>
        <taxon>Dikarya</taxon>
        <taxon>Basidiomycota</taxon>
        <taxon>Agaricomycotina</taxon>
        <taxon>Tremellomycetes</taxon>
        <taxon>Trichosporonales</taxon>
        <taxon>Trichosporonaceae</taxon>
        <taxon>Apiotrichum</taxon>
    </lineage>
</organism>
<dbReference type="OrthoDB" id="540004at2759"/>
<dbReference type="Pfam" id="PF13489">
    <property type="entry name" value="Methyltransf_23"/>
    <property type="match status" value="1"/>
</dbReference>